<dbReference type="InterPro" id="IPR050563">
    <property type="entry name" value="4-hydroxybenzoyl-CoA_TE"/>
</dbReference>
<gene>
    <name evidence="3" type="ORF">EDE15_0997</name>
</gene>
<name>A0A428MF56_9BACT</name>
<dbReference type="PANTHER" id="PTHR31793">
    <property type="entry name" value="4-HYDROXYBENZOYL-COA THIOESTERASE FAMILY MEMBER"/>
    <property type="match status" value="1"/>
</dbReference>
<accession>A0A428MF56</accession>
<dbReference type="Pfam" id="PF13279">
    <property type="entry name" value="4HBT_2"/>
    <property type="match status" value="1"/>
</dbReference>
<keyword evidence="2 3" id="KW-0378">Hydrolase</keyword>
<comment type="similarity">
    <text evidence="1">Belongs to the 4-hydroxybenzoyl-CoA thioesterase family.</text>
</comment>
<dbReference type="PROSITE" id="PS01328">
    <property type="entry name" value="4HBCOA_THIOESTERASE"/>
    <property type="match status" value="1"/>
</dbReference>
<evidence type="ECO:0000256" key="2">
    <source>
        <dbReference type="ARBA" id="ARBA00022801"/>
    </source>
</evidence>
<comment type="caution">
    <text evidence="3">The sequence shown here is derived from an EMBL/GenBank/DDBJ whole genome shotgun (WGS) entry which is preliminary data.</text>
</comment>
<dbReference type="RefSeq" id="WP_125484241.1">
    <property type="nucleotide sequence ID" value="NZ_RSDW01000001.1"/>
</dbReference>
<protein>
    <submittedName>
        <fullName evidence="3">Acyl-CoA thioester hydrolase</fullName>
    </submittedName>
</protein>
<reference evidence="3 4" key="1">
    <citation type="submission" date="2018-12" db="EMBL/GenBank/DDBJ databases">
        <title>Sequencing of bacterial isolates from soil warming experiment in Harvard Forest, Massachusetts, USA.</title>
        <authorList>
            <person name="Deangelis K."/>
        </authorList>
    </citation>
    <scope>NUCLEOTIDE SEQUENCE [LARGE SCALE GENOMIC DNA]</scope>
    <source>
        <strain evidence="3 4">EB153</strain>
    </source>
</reference>
<dbReference type="PANTHER" id="PTHR31793:SF27">
    <property type="entry name" value="NOVEL THIOESTERASE SUPERFAMILY DOMAIN AND SAPOSIN A-TYPE DOMAIN CONTAINING PROTEIN (0610012H03RIK)"/>
    <property type="match status" value="1"/>
</dbReference>
<evidence type="ECO:0000256" key="1">
    <source>
        <dbReference type="ARBA" id="ARBA00005953"/>
    </source>
</evidence>
<evidence type="ECO:0000313" key="4">
    <source>
        <dbReference type="Proteomes" id="UP000269669"/>
    </source>
</evidence>
<dbReference type="InterPro" id="IPR008272">
    <property type="entry name" value="HB-CoA_thioesterase_AS"/>
</dbReference>
<dbReference type="GO" id="GO:0047617">
    <property type="term" value="F:fatty acyl-CoA hydrolase activity"/>
    <property type="evidence" value="ECO:0007669"/>
    <property type="project" value="TreeGrafter"/>
</dbReference>
<dbReference type="CDD" id="cd00586">
    <property type="entry name" value="4HBT"/>
    <property type="match status" value="1"/>
</dbReference>
<proteinExistence type="inferred from homology"/>
<evidence type="ECO:0000313" key="3">
    <source>
        <dbReference type="EMBL" id="RSL15507.1"/>
    </source>
</evidence>
<dbReference type="OrthoDB" id="9800856at2"/>
<dbReference type="PIRSF" id="PIRSF003230">
    <property type="entry name" value="YbgC"/>
    <property type="match status" value="1"/>
</dbReference>
<dbReference type="AlphaFoldDB" id="A0A428MF56"/>
<dbReference type="SUPFAM" id="SSF54637">
    <property type="entry name" value="Thioesterase/thiol ester dehydrase-isomerase"/>
    <property type="match status" value="1"/>
</dbReference>
<keyword evidence="4" id="KW-1185">Reference proteome</keyword>
<sequence length="145" mass="16658">MSKAVVAKPFVAETKVRVRYAETDQMGVVYHANYLVWFEVGRVEYIRQLGLDYKSMEREEGCGIAVADVSARFKAPAQYDDELVIQTRLLAVRGPVIRFGYRIVRAADHRLLCEGETVHIVVGKDMKRMPLPKKYADRFAEHLIR</sequence>
<organism evidence="3 4">
    <name type="scientific">Edaphobacter aggregans</name>
    <dbReference type="NCBI Taxonomy" id="570835"/>
    <lineage>
        <taxon>Bacteria</taxon>
        <taxon>Pseudomonadati</taxon>
        <taxon>Acidobacteriota</taxon>
        <taxon>Terriglobia</taxon>
        <taxon>Terriglobales</taxon>
        <taxon>Acidobacteriaceae</taxon>
        <taxon>Edaphobacter</taxon>
    </lineage>
</organism>
<dbReference type="NCBIfam" id="TIGR00051">
    <property type="entry name" value="YbgC/FadM family acyl-CoA thioesterase"/>
    <property type="match status" value="1"/>
</dbReference>
<dbReference type="Gene3D" id="3.10.129.10">
    <property type="entry name" value="Hotdog Thioesterase"/>
    <property type="match status" value="1"/>
</dbReference>
<dbReference type="InterPro" id="IPR006684">
    <property type="entry name" value="YbgC/YbaW"/>
</dbReference>
<dbReference type="Proteomes" id="UP000269669">
    <property type="component" value="Unassembled WGS sequence"/>
</dbReference>
<dbReference type="InterPro" id="IPR029069">
    <property type="entry name" value="HotDog_dom_sf"/>
</dbReference>
<dbReference type="EMBL" id="RSDW01000001">
    <property type="protein sequence ID" value="RSL15507.1"/>
    <property type="molecule type" value="Genomic_DNA"/>
</dbReference>